<dbReference type="CDD" id="cd03108">
    <property type="entry name" value="AdSS"/>
    <property type="match status" value="1"/>
</dbReference>
<proteinExistence type="inferred from homology"/>
<evidence type="ECO:0000256" key="2">
    <source>
        <dbReference type="ARBA" id="ARBA00011738"/>
    </source>
</evidence>
<dbReference type="InterPro" id="IPR042110">
    <property type="entry name" value="Adenylosuccinate_synth_dom2"/>
</dbReference>
<sequence>MSGILNSKITVIVGAQWGDEGKGKITDFFAGESDYVVRFHGGNNAGHTVIVDGNTFKLHLIPSGVVYGNPTSVIGNGVVVDPCALLNEISYLKTKGVEPKLLVSDRAHVIMPYHIILDGALSGHQGDLAAGSTRRGIAPVYADKMYRNGIRMIDLLEPSVFREKLQKGYRFAKGLIEKSMERSLEISIEEIFDMYIDYGQQLKPYICDTSVILYNAYKSREKILFEGAQGISLDVDHGVYPYTTSSNTAAGHISAGTGVSFRHINRIIGVVKAYLSRVGGGPLPSEIHEDIAAPLREKGQEYGTTTGRPRRMGWLDLVQVRQAVRVNGLTEIALTKLDILNGFEEVPVCVAYDVGGEQINEIPASLSLYRRARPIYKTLPGWGSFPENIWDKGYDKIPKRLKNYIDFIEREVKCPVKIVSVGPQRHETIIR</sequence>
<dbReference type="Gene3D" id="3.90.170.10">
    <property type="entry name" value="Adenylosuccinate Synthetase, subunit A, domain 3"/>
    <property type="match status" value="1"/>
</dbReference>
<dbReference type="InterPro" id="IPR027417">
    <property type="entry name" value="P-loop_NTPase"/>
</dbReference>
<dbReference type="NCBIfam" id="NF002223">
    <property type="entry name" value="PRK01117.1"/>
    <property type="match status" value="1"/>
</dbReference>
<dbReference type="EMBL" id="UINC01008525">
    <property type="protein sequence ID" value="SVA38342.1"/>
    <property type="molecule type" value="Genomic_DNA"/>
</dbReference>
<dbReference type="PANTHER" id="PTHR11846:SF0">
    <property type="entry name" value="ADENYLOSUCCINATE SYNTHETASE"/>
    <property type="match status" value="1"/>
</dbReference>
<evidence type="ECO:0000256" key="4">
    <source>
        <dbReference type="ARBA" id="ARBA00022723"/>
    </source>
</evidence>
<dbReference type="SUPFAM" id="SSF52540">
    <property type="entry name" value="P-loop containing nucleoside triphosphate hydrolases"/>
    <property type="match status" value="1"/>
</dbReference>
<dbReference type="AlphaFoldDB" id="A0A381VDB9"/>
<dbReference type="FunFam" id="1.10.300.10:FF:000001">
    <property type="entry name" value="Adenylosuccinate synthetase"/>
    <property type="match status" value="1"/>
</dbReference>
<dbReference type="InterPro" id="IPR018220">
    <property type="entry name" value="Adenylosuccin_syn_GTP-bd"/>
</dbReference>
<dbReference type="Gene3D" id="3.40.440.10">
    <property type="entry name" value="Adenylosuccinate Synthetase, subunit A, domain 1"/>
    <property type="match status" value="1"/>
</dbReference>
<dbReference type="HAMAP" id="MF_00011">
    <property type="entry name" value="Adenylosucc_synth"/>
    <property type="match status" value="1"/>
</dbReference>
<dbReference type="InterPro" id="IPR001114">
    <property type="entry name" value="Adenylosuccinate_synthetase"/>
</dbReference>
<dbReference type="GO" id="GO:0005525">
    <property type="term" value="F:GTP binding"/>
    <property type="evidence" value="ECO:0007669"/>
    <property type="project" value="UniProtKB-KW"/>
</dbReference>
<comment type="subunit">
    <text evidence="2">Homodimer.</text>
</comment>
<organism evidence="9">
    <name type="scientific">marine metagenome</name>
    <dbReference type="NCBI Taxonomy" id="408172"/>
    <lineage>
        <taxon>unclassified sequences</taxon>
        <taxon>metagenomes</taxon>
        <taxon>ecological metagenomes</taxon>
    </lineage>
</organism>
<evidence type="ECO:0000256" key="5">
    <source>
        <dbReference type="ARBA" id="ARBA00022741"/>
    </source>
</evidence>
<dbReference type="GO" id="GO:0046040">
    <property type="term" value="P:IMP metabolic process"/>
    <property type="evidence" value="ECO:0007669"/>
    <property type="project" value="TreeGrafter"/>
</dbReference>
<keyword evidence="8" id="KW-0342">GTP-binding</keyword>
<gene>
    <name evidence="9" type="ORF">METZ01_LOCUS91196</name>
</gene>
<dbReference type="GO" id="GO:0044208">
    <property type="term" value="P:'de novo' AMP biosynthetic process"/>
    <property type="evidence" value="ECO:0007669"/>
    <property type="project" value="TreeGrafter"/>
</dbReference>
<dbReference type="PANTHER" id="PTHR11846">
    <property type="entry name" value="ADENYLOSUCCINATE SYNTHETASE"/>
    <property type="match status" value="1"/>
</dbReference>
<evidence type="ECO:0000256" key="8">
    <source>
        <dbReference type="ARBA" id="ARBA00023134"/>
    </source>
</evidence>
<evidence type="ECO:0000256" key="6">
    <source>
        <dbReference type="ARBA" id="ARBA00022755"/>
    </source>
</evidence>
<dbReference type="InterPro" id="IPR042109">
    <property type="entry name" value="Adenylosuccinate_synth_dom1"/>
</dbReference>
<evidence type="ECO:0000313" key="9">
    <source>
        <dbReference type="EMBL" id="SVA38342.1"/>
    </source>
</evidence>
<dbReference type="InterPro" id="IPR042111">
    <property type="entry name" value="Adenylosuccinate_synth_dom3"/>
</dbReference>
<keyword evidence="5" id="KW-0547">Nucleotide-binding</keyword>
<keyword evidence="3" id="KW-0436">Ligase</keyword>
<evidence type="ECO:0000256" key="1">
    <source>
        <dbReference type="ARBA" id="ARBA00001946"/>
    </source>
</evidence>
<dbReference type="GO" id="GO:0004019">
    <property type="term" value="F:adenylosuccinate synthase activity"/>
    <property type="evidence" value="ECO:0007669"/>
    <property type="project" value="InterPro"/>
</dbReference>
<dbReference type="SMART" id="SM00788">
    <property type="entry name" value="Adenylsucc_synt"/>
    <property type="match status" value="1"/>
</dbReference>
<dbReference type="GO" id="GO:0046872">
    <property type="term" value="F:metal ion binding"/>
    <property type="evidence" value="ECO:0007669"/>
    <property type="project" value="UniProtKB-KW"/>
</dbReference>
<evidence type="ECO:0000256" key="7">
    <source>
        <dbReference type="ARBA" id="ARBA00022842"/>
    </source>
</evidence>
<name>A0A381VDB9_9ZZZZ</name>
<dbReference type="FunFam" id="3.90.170.10:FF:000001">
    <property type="entry name" value="Adenylosuccinate synthetase"/>
    <property type="match status" value="1"/>
</dbReference>
<comment type="cofactor">
    <cofactor evidence="1">
        <name>Mg(2+)</name>
        <dbReference type="ChEBI" id="CHEBI:18420"/>
    </cofactor>
</comment>
<evidence type="ECO:0000256" key="3">
    <source>
        <dbReference type="ARBA" id="ARBA00022598"/>
    </source>
</evidence>
<dbReference type="GO" id="GO:0005737">
    <property type="term" value="C:cytoplasm"/>
    <property type="evidence" value="ECO:0007669"/>
    <property type="project" value="TreeGrafter"/>
</dbReference>
<reference evidence="9" key="1">
    <citation type="submission" date="2018-05" db="EMBL/GenBank/DDBJ databases">
        <authorList>
            <person name="Lanie J.A."/>
            <person name="Ng W.-L."/>
            <person name="Kazmierczak K.M."/>
            <person name="Andrzejewski T.M."/>
            <person name="Davidsen T.M."/>
            <person name="Wayne K.J."/>
            <person name="Tettelin H."/>
            <person name="Glass J.I."/>
            <person name="Rusch D."/>
            <person name="Podicherti R."/>
            <person name="Tsui H.-C.T."/>
            <person name="Winkler M.E."/>
        </authorList>
    </citation>
    <scope>NUCLEOTIDE SEQUENCE</scope>
</reference>
<keyword evidence="6" id="KW-0658">Purine biosynthesis</keyword>
<protein>
    <recommendedName>
        <fullName evidence="10">Adenylosuccinate synthetase</fullName>
    </recommendedName>
</protein>
<keyword evidence="7" id="KW-0460">Magnesium</keyword>
<dbReference type="NCBIfam" id="TIGR00184">
    <property type="entry name" value="purA"/>
    <property type="match status" value="1"/>
</dbReference>
<accession>A0A381VDB9</accession>
<dbReference type="Pfam" id="PF00709">
    <property type="entry name" value="Adenylsucc_synt"/>
    <property type="match status" value="1"/>
</dbReference>
<dbReference type="Gene3D" id="1.10.300.10">
    <property type="entry name" value="Adenylosuccinate Synthetase, subunit A, domain 2"/>
    <property type="match status" value="1"/>
</dbReference>
<evidence type="ECO:0008006" key="10">
    <source>
        <dbReference type="Google" id="ProtNLM"/>
    </source>
</evidence>
<dbReference type="PROSITE" id="PS01266">
    <property type="entry name" value="ADENYLOSUCCIN_SYN_1"/>
    <property type="match status" value="1"/>
</dbReference>
<keyword evidence="4" id="KW-0479">Metal-binding</keyword>